<sequence length="288" mass="32164">MEIDRERARAAFDAYVGGFDAGDPKISLKAEHTLRVAQLAEKIARSELRSEAGAGPGADPEASADAGRGADPEASADLAWLLGLLHDVGRFVQVRTWGTFDDSRSASHADLGARVLFEGFAGAPPAIRDFVEDPSEDDLLRTAVALHSSWHLPPRLDERTRFFCQVLRDADKVDILEVNCVRPVEDIYGISERDLLGSELSEESKAWFWRHSTIPRAARHHPADVLLGHVCFVWDLCYPESLRETVRQGHLFRMVERPWERPDTAREFARMDAHLRSWLAAAGYLAAE</sequence>
<reference evidence="3 4" key="1">
    <citation type="submission" date="2024-01" db="EMBL/GenBank/DDBJ databases">
        <title>Description of Olsenella sp. nov., isolated from pig feces.</title>
        <authorList>
            <person name="Chang Y.-H."/>
        </authorList>
    </citation>
    <scope>NUCLEOTIDE SEQUENCE [LARGE SCALE GENOMIC DNA]</scope>
    <source>
        <strain evidence="3 4">YH-ols2223</strain>
    </source>
</reference>
<evidence type="ECO:0000313" key="3">
    <source>
        <dbReference type="EMBL" id="MEE6147178.1"/>
    </source>
</evidence>
<dbReference type="Proteomes" id="UP001332931">
    <property type="component" value="Unassembled WGS sequence"/>
</dbReference>
<protein>
    <submittedName>
        <fullName evidence="3">HD domain-containing protein</fullName>
    </submittedName>
</protein>
<evidence type="ECO:0000313" key="4">
    <source>
        <dbReference type="Proteomes" id="UP001332931"/>
    </source>
</evidence>
<dbReference type="EMBL" id="JAZGJQ010000003">
    <property type="protein sequence ID" value="MEE6147178.1"/>
    <property type="molecule type" value="Genomic_DNA"/>
</dbReference>
<feature type="domain" description="HD/PDEase" evidence="2">
    <location>
        <begin position="25"/>
        <end position="185"/>
    </location>
</feature>
<keyword evidence="4" id="KW-1185">Reference proteome</keyword>
<accession>A0ABU7R9H5</accession>
<evidence type="ECO:0000256" key="1">
    <source>
        <dbReference type="SAM" id="MobiDB-lite"/>
    </source>
</evidence>
<dbReference type="Gene3D" id="1.10.3210.10">
    <property type="entry name" value="Hypothetical protein af1432"/>
    <property type="match status" value="1"/>
</dbReference>
<evidence type="ECO:0000259" key="2">
    <source>
        <dbReference type="SMART" id="SM00471"/>
    </source>
</evidence>
<dbReference type="Pfam" id="PF01966">
    <property type="entry name" value="HD"/>
    <property type="match status" value="1"/>
</dbReference>
<feature type="compositionally biased region" description="Low complexity" evidence="1">
    <location>
        <begin position="51"/>
        <end position="67"/>
    </location>
</feature>
<dbReference type="SUPFAM" id="SSF109604">
    <property type="entry name" value="HD-domain/PDEase-like"/>
    <property type="match status" value="1"/>
</dbReference>
<comment type="caution">
    <text evidence="3">The sequence shown here is derived from an EMBL/GenBank/DDBJ whole genome shotgun (WGS) entry which is preliminary data.</text>
</comment>
<dbReference type="SMART" id="SM00471">
    <property type="entry name" value="HDc"/>
    <property type="match status" value="1"/>
</dbReference>
<dbReference type="InterPro" id="IPR006674">
    <property type="entry name" value="HD_domain"/>
</dbReference>
<dbReference type="RefSeq" id="WP_330957944.1">
    <property type="nucleotide sequence ID" value="NZ_JAZGJQ010000003.1"/>
</dbReference>
<organism evidence="3 4">
    <name type="scientific">Olsenella absiana</name>
    <dbReference type="NCBI Taxonomy" id="3115222"/>
    <lineage>
        <taxon>Bacteria</taxon>
        <taxon>Bacillati</taxon>
        <taxon>Actinomycetota</taxon>
        <taxon>Coriobacteriia</taxon>
        <taxon>Coriobacteriales</taxon>
        <taxon>Atopobiaceae</taxon>
        <taxon>Olsenella</taxon>
    </lineage>
</organism>
<proteinExistence type="predicted"/>
<gene>
    <name evidence="3" type="ORF">VXJ25_04110</name>
</gene>
<name>A0ABU7R9H5_9ACTN</name>
<feature type="region of interest" description="Disordered" evidence="1">
    <location>
        <begin position="47"/>
        <end position="70"/>
    </location>
</feature>
<dbReference type="CDD" id="cd00077">
    <property type="entry name" value="HDc"/>
    <property type="match status" value="1"/>
</dbReference>
<dbReference type="InterPro" id="IPR003607">
    <property type="entry name" value="HD/PDEase_dom"/>
</dbReference>